<keyword evidence="4" id="KW-1185">Reference proteome</keyword>
<dbReference type="Pfam" id="PF00535">
    <property type="entry name" value="Glycos_transf_2"/>
    <property type="match status" value="1"/>
</dbReference>
<dbReference type="EC" id="2.4.-.-" evidence="3"/>
<name>A0ABW1EQ63_9ACTN</name>
<gene>
    <name evidence="3" type="ORF">ACFP0N_01845</name>
</gene>
<feature type="region of interest" description="Disordered" evidence="1">
    <location>
        <begin position="1"/>
        <end position="27"/>
    </location>
</feature>
<feature type="compositionally biased region" description="Basic and acidic residues" evidence="1">
    <location>
        <begin position="13"/>
        <end position="27"/>
    </location>
</feature>
<dbReference type="InterPro" id="IPR050834">
    <property type="entry name" value="Glycosyltransf_2"/>
</dbReference>
<dbReference type="InterPro" id="IPR029044">
    <property type="entry name" value="Nucleotide-diphossugar_trans"/>
</dbReference>
<comment type="caution">
    <text evidence="3">The sequence shown here is derived from an EMBL/GenBank/DDBJ whole genome shotgun (WGS) entry which is preliminary data.</text>
</comment>
<accession>A0ABW1EQ63</accession>
<dbReference type="Proteomes" id="UP001596067">
    <property type="component" value="Unassembled WGS sequence"/>
</dbReference>
<feature type="compositionally biased region" description="Low complexity" evidence="1">
    <location>
        <begin position="331"/>
        <end position="344"/>
    </location>
</feature>
<evidence type="ECO:0000259" key="2">
    <source>
        <dbReference type="Pfam" id="PF00535"/>
    </source>
</evidence>
<proteinExistence type="predicted"/>
<dbReference type="Gene3D" id="3.90.550.10">
    <property type="entry name" value="Spore Coat Polysaccharide Biosynthesis Protein SpsA, Chain A"/>
    <property type="match status" value="1"/>
</dbReference>
<evidence type="ECO:0000256" key="1">
    <source>
        <dbReference type="SAM" id="MobiDB-lite"/>
    </source>
</evidence>
<dbReference type="EMBL" id="JBHSOD010000001">
    <property type="protein sequence ID" value="MFC5883723.1"/>
    <property type="molecule type" value="Genomic_DNA"/>
</dbReference>
<feature type="domain" description="Glycosyltransferase 2-like" evidence="2">
    <location>
        <begin position="33"/>
        <end position="141"/>
    </location>
</feature>
<evidence type="ECO:0000313" key="3">
    <source>
        <dbReference type="EMBL" id="MFC5883723.1"/>
    </source>
</evidence>
<protein>
    <submittedName>
        <fullName evidence="3">Glycosyltransferase family 2 protein</fullName>
        <ecNumber evidence="3">2.4.-.-</ecNumber>
    </submittedName>
</protein>
<dbReference type="GO" id="GO:0016757">
    <property type="term" value="F:glycosyltransferase activity"/>
    <property type="evidence" value="ECO:0007669"/>
    <property type="project" value="UniProtKB-KW"/>
</dbReference>
<sequence>MTTDRSAEPVGRSSDRGGDRTHRPADGHEPSLTVVICAYTVERWDDLCAAVASVHAQHRPPDEVLLVVDHCPELLRLAREHLSTGLRILANAQRRGLSGARNTALEAARGELIAFLDDDAAADPDWTGHLLAGYRAAPEVLGVGGLVRPWWQSARPVWFPPEFDWVVGCSYRGLPRRAAAVRNFIGANMSFRRAEALAAGGFRTDLGRVGRRPLGCEETELCIRLAARHPGAVLRYEPAAAVRHRVPPARTTFSYFAARCFAEGRSKAAVVRYDGAAAGLASERAYLRHTVPAAVLRSLRRWRPATAAALCAGVALTAAGYLTGSAGGRTGRTATRRTGAVRPATGGGTADGEPTRGESTTVRPTAAGRPAAGAPTWGAP</sequence>
<feature type="region of interest" description="Disordered" evidence="1">
    <location>
        <begin position="326"/>
        <end position="380"/>
    </location>
</feature>
<dbReference type="PANTHER" id="PTHR43685:SF2">
    <property type="entry name" value="GLYCOSYLTRANSFERASE 2-LIKE DOMAIN-CONTAINING PROTEIN"/>
    <property type="match status" value="1"/>
</dbReference>
<dbReference type="PANTHER" id="PTHR43685">
    <property type="entry name" value="GLYCOSYLTRANSFERASE"/>
    <property type="match status" value="1"/>
</dbReference>
<feature type="compositionally biased region" description="Low complexity" evidence="1">
    <location>
        <begin position="360"/>
        <end position="380"/>
    </location>
</feature>
<evidence type="ECO:0000313" key="4">
    <source>
        <dbReference type="Proteomes" id="UP001596067"/>
    </source>
</evidence>
<dbReference type="RefSeq" id="WP_313766512.1">
    <property type="nucleotide sequence ID" value="NZ_BAAAVH010000072.1"/>
</dbReference>
<dbReference type="SUPFAM" id="SSF53448">
    <property type="entry name" value="Nucleotide-diphospho-sugar transferases"/>
    <property type="match status" value="1"/>
</dbReference>
<keyword evidence="3" id="KW-0328">Glycosyltransferase</keyword>
<keyword evidence="3" id="KW-0808">Transferase</keyword>
<organism evidence="3 4">
    <name type="scientific">Kitasatospora aburaviensis</name>
    <dbReference type="NCBI Taxonomy" id="67265"/>
    <lineage>
        <taxon>Bacteria</taxon>
        <taxon>Bacillati</taxon>
        <taxon>Actinomycetota</taxon>
        <taxon>Actinomycetes</taxon>
        <taxon>Kitasatosporales</taxon>
        <taxon>Streptomycetaceae</taxon>
        <taxon>Kitasatospora</taxon>
    </lineage>
</organism>
<reference evidence="4" key="1">
    <citation type="journal article" date="2019" name="Int. J. Syst. Evol. Microbiol.">
        <title>The Global Catalogue of Microorganisms (GCM) 10K type strain sequencing project: providing services to taxonomists for standard genome sequencing and annotation.</title>
        <authorList>
            <consortium name="The Broad Institute Genomics Platform"/>
            <consortium name="The Broad Institute Genome Sequencing Center for Infectious Disease"/>
            <person name="Wu L."/>
            <person name="Ma J."/>
        </authorList>
    </citation>
    <scope>NUCLEOTIDE SEQUENCE [LARGE SCALE GENOMIC DNA]</scope>
    <source>
        <strain evidence="4">CGMCC 4.1469</strain>
    </source>
</reference>
<dbReference type="InterPro" id="IPR001173">
    <property type="entry name" value="Glyco_trans_2-like"/>
</dbReference>